<protein>
    <submittedName>
        <fullName evidence="2">Uncharacterized protein</fullName>
    </submittedName>
</protein>
<feature type="non-terminal residue" evidence="2">
    <location>
        <position position="207"/>
    </location>
</feature>
<organism evidence="2 3">
    <name type="scientific">Aequorivita aquimaris</name>
    <dbReference type="NCBI Taxonomy" id="1548749"/>
    <lineage>
        <taxon>Bacteria</taxon>
        <taxon>Pseudomonadati</taxon>
        <taxon>Bacteroidota</taxon>
        <taxon>Flavobacteriia</taxon>
        <taxon>Flavobacteriales</taxon>
        <taxon>Flavobacteriaceae</taxon>
        <taxon>Aequorivita</taxon>
    </lineage>
</organism>
<evidence type="ECO:0000313" key="3">
    <source>
        <dbReference type="Proteomes" id="UP000070138"/>
    </source>
</evidence>
<evidence type="ECO:0000256" key="1">
    <source>
        <dbReference type="SAM" id="MobiDB-lite"/>
    </source>
</evidence>
<reference evidence="3" key="1">
    <citation type="submission" date="2014-10" db="EMBL/GenBank/DDBJ databases">
        <title>Genome sequencing of Vitellibacter sp. D-24.</title>
        <authorList>
            <person name="Thevarajoo S."/>
            <person name="Selvaratnam C."/>
            <person name="Goh K.M."/>
            <person name="Chong C.S."/>
        </authorList>
    </citation>
    <scope>NUCLEOTIDE SEQUENCE [LARGE SCALE GENOMIC DNA]</scope>
    <source>
        <strain evidence="3">D-24</strain>
    </source>
</reference>
<dbReference type="Proteomes" id="UP000070138">
    <property type="component" value="Unassembled WGS sequence"/>
</dbReference>
<feature type="region of interest" description="Disordered" evidence="1">
    <location>
        <begin position="187"/>
        <end position="207"/>
    </location>
</feature>
<proteinExistence type="predicted"/>
<sequence length="207" mass="22433">MPDRAQNVAEVDGGYNSVTIAIRRARPASPPPARAIIPTAPASPPRQQYRAATDLNAKQFIRLATQVAAAMKAGLAMQLVCGEIEIAIGADRQGIGPADARIADQGRPLAAIEHPDRIVFVITGEDTPTIILGNAIRRALAPQATNRTPKLLFRHRRIAQHRRGHGMQGAARERPIVEHAAIGARRDRVAGDGDRRRRPVGWAVHQH</sequence>
<accession>A0A137RE77</accession>
<dbReference type="AlphaFoldDB" id="A0A137RE77"/>
<comment type="caution">
    <text evidence="2">The sequence shown here is derived from an EMBL/GenBank/DDBJ whole genome shotgun (WGS) entry which is preliminary data.</text>
</comment>
<evidence type="ECO:0000313" key="2">
    <source>
        <dbReference type="EMBL" id="KXN97806.1"/>
    </source>
</evidence>
<name>A0A137RE77_9FLAO</name>
<keyword evidence="3" id="KW-1185">Reference proteome</keyword>
<feature type="region of interest" description="Disordered" evidence="1">
    <location>
        <begin position="27"/>
        <end position="46"/>
    </location>
</feature>
<dbReference type="EMBL" id="JRWG01000062">
    <property type="protein sequence ID" value="KXN97806.1"/>
    <property type="molecule type" value="Genomic_DNA"/>
</dbReference>
<reference evidence="2 3" key="2">
    <citation type="journal article" date="2016" name="Int. J. Syst. Evol. Microbiol.">
        <title>Vitellibacter aquimaris sp. nov., a marine bacterium isolated from seawater.</title>
        <authorList>
            <person name="Thevarajoo S."/>
            <person name="Selvaratnam C."/>
            <person name="Goh K.M."/>
            <person name="Hong K.W."/>
            <person name="Chan X.Y."/>
            <person name="Chan K.G."/>
            <person name="Chong C.S."/>
        </authorList>
    </citation>
    <scope>NUCLEOTIDE SEQUENCE [LARGE SCALE GENOMIC DNA]</scope>
    <source>
        <strain evidence="2 3">D-24</strain>
    </source>
</reference>
<gene>
    <name evidence="2" type="ORF">LS48_14815</name>
</gene>